<evidence type="ECO:0000256" key="1">
    <source>
        <dbReference type="SAM" id="MobiDB-lite"/>
    </source>
</evidence>
<accession>A0ABW0BDW0</accession>
<reference evidence="3" key="1">
    <citation type="journal article" date="2019" name="Int. J. Syst. Evol. Microbiol.">
        <title>The Global Catalogue of Microorganisms (GCM) 10K type strain sequencing project: providing services to taxonomists for standard genome sequencing and annotation.</title>
        <authorList>
            <consortium name="The Broad Institute Genomics Platform"/>
            <consortium name="The Broad Institute Genome Sequencing Center for Infectious Disease"/>
            <person name="Wu L."/>
            <person name="Ma J."/>
        </authorList>
    </citation>
    <scope>NUCLEOTIDE SEQUENCE [LARGE SCALE GENOMIC DNA]</scope>
    <source>
        <strain evidence="3">DFY41</strain>
    </source>
</reference>
<comment type="caution">
    <text evidence="2">The sequence shown here is derived from an EMBL/GenBank/DDBJ whole genome shotgun (WGS) entry which is preliminary data.</text>
</comment>
<sequence length="66" mass="7093">MASQTPEAPDPTVEADEADLAEQRRGLDDDEPTGPTPRVLDEDADEADVLEQETEVGAPDEDYPPA</sequence>
<organism evidence="2 3">
    <name type="scientific">Nocardioides taihuensis</name>
    <dbReference type="NCBI Taxonomy" id="1835606"/>
    <lineage>
        <taxon>Bacteria</taxon>
        <taxon>Bacillati</taxon>
        <taxon>Actinomycetota</taxon>
        <taxon>Actinomycetes</taxon>
        <taxon>Propionibacteriales</taxon>
        <taxon>Nocardioidaceae</taxon>
        <taxon>Nocardioides</taxon>
    </lineage>
</organism>
<feature type="region of interest" description="Disordered" evidence="1">
    <location>
        <begin position="1"/>
        <end position="66"/>
    </location>
</feature>
<name>A0ABW0BDW0_9ACTN</name>
<dbReference type="Proteomes" id="UP001596087">
    <property type="component" value="Unassembled WGS sequence"/>
</dbReference>
<protein>
    <submittedName>
        <fullName evidence="2">Uncharacterized protein</fullName>
    </submittedName>
</protein>
<dbReference type="EMBL" id="JBHSKD010000002">
    <property type="protein sequence ID" value="MFC5175431.1"/>
    <property type="molecule type" value="Genomic_DNA"/>
</dbReference>
<feature type="compositionally biased region" description="Acidic residues" evidence="1">
    <location>
        <begin position="42"/>
        <end position="66"/>
    </location>
</feature>
<evidence type="ECO:0000313" key="2">
    <source>
        <dbReference type="EMBL" id="MFC5175431.1"/>
    </source>
</evidence>
<keyword evidence="3" id="KW-1185">Reference proteome</keyword>
<evidence type="ECO:0000313" key="3">
    <source>
        <dbReference type="Proteomes" id="UP001596087"/>
    </source>
</evidence>
<gene>
    <name evidence="2" type="ORF">ACFPGP_02025</name>
</gene>
<dbReference type="RefSeq" id="WP_378586182.1">
    <property type="nucleotide sequence ID" value="NZ_JBHSKD010000002.1"/>
</dbReference>
<proteinExistence type="predicted"/>